<dbReference type="GO" id="GO:0006355">
    <property type="term" value="P:regulation of DNA-templated transcription"/>
    <property type="evidence" value="ECO:0007669"/>
    <property type="project" value="InterPro"/>
</dbReference>
<dbReference type="CTD" id="196528"/>
<name>A0A7M7P126_STRPU</name>
<evidence type="ECO:0000256" key="2">
    <source>
        <dbReference type="ARBA" id="ARBA00023015"/>
    </source>
</evidence>
<reference evidence="9" key="1">
    <citation type="submission" date="2015-02" db="EMBL/GenBank/DDBJ databases">
        <title>Genome sequencing for Strongylocentrotus purpuratus.</title>
        <authorList>
            <person name="Murali S."/>
            <person name="Liu Y."/>
            <person name="Vee V."/>
            <person name="English A."/>
            <person name="Wang M."/>
            <person name="Skinner E."/>
            <person name="Han Y."/>
            <person name="Muzny D.M."/>
            <person name="Worley K.C."/>
            <person name="Gibbs R.A."/>
        </authorList>
    </citation>
    <scope>NUCLEOTIDE SEQUENCE</scope>
</reference>
<feature type="compositionally biased region" description="Low complexity" evidence="5">
    <location>
        <begin position="1878"/>
        <end position="1888"/>
    </location>
</feature>
<dbReference type="Gene3D" id="1.10.150.60">
    <property type="entry name" value="ARID DNA-binding domain"/>
    <property type="match status" value="1"/>
</dbReference>
<dbReference type="PROSITE" id="PS51526">
    <property type="entry name" value="RFX_DBD"/>
    <property type="match status" value="1"/>
</dbReference>
<feature type="compositionally biased region" description="Polar residues" evidence="5">
    <location>
        <begin position="901"/>
        <end position="911"/>
    </location>
</feature>
<feature type="compositionally biased region" description="Low complexity" evidence="5">
    <location>
        <begin position="1910"/>
        <end position="1927"/>
    </location>
</feature>
<dbReference type="PANTHER" id="PTHR22970">
    <property type="entry name" value="AT-RICH INTERACTIVE DOMAIN-CONTAINING PROTEIN 2"/>
    <property type="match status" value="1"/>
</dbReference>
<dbReference type="SUPFAM" id="SSF46774">
    <property type="entry name" value="ARID-like"/>
    <property type="match status" value="1"/>
</dbReference>
<feature type="compositionally biased region" description="Basic and acidic residues" evidence="5">
    <location>
        <begin position="972"/>
        <end position="990"/>
    </location>
</feature>
<evidence type="ECO:0000313" key="9">
    <source>
        <dbReference type="Proteomes" id="UP000007110"/>
    </source>
</evidence>
<feature type="compositionally biased region" description="Low complexity" evidence="5">
    <location>
        <begin position="1814"/>
        <end position="1840"/>
    </location>
</feature>
<feature type="region of interest" description="Disordered" evidence="5">
    <location>
        <begin position="1489"/>
        <end position="1564"/>
    </location>
</feature>
<dbReference type="InterPro" id="IPR052406">
    <property type="entry name" value="Chromatin_Remodeling_Comp"/>
</dbReference>
<feature type="region of interest" description="Disordered" evidence="5">
    <location>
        <begin position="1767"/>
        <end position="1927"/>
    </location>
</feature>
<dbReference type="GO" id="GO:0006338">
    <property type="term" value="P:chromatin remodeling"/>
    <property type="evidence" value="ECO:0000318"/>
    <property type="project" value="GO_Central"/>
</dbReference>
<feature type="region of interest" description="Disordered" evidence="5">
    <location>
        <begin position="776"/>
        <end position="818"/>
    </location>
</feature>
<feature type="region of interest" description="Disordered" evidence="5">
    <location>
        <begin position="1065"/>
        <end position="1086"/>
    </location>
</feature>
<feature type="compositionally biased region" description="Low complexity" evidence="5">
    <location>
        <begin position="794"/>
        <end position="811"/>
    </location>
</feature>
<feature type="compositionally biased region" description="Polar residues" evidence="5">
    <location>
        <begin position="921"/>
        <end position="941"/>
    </location>
</feature>
<dbReference type="GO" id="GO:0035060">
    <property type="term" value="C:brahma complex"/>
    <property type="evidence" value="ECO:0000318"/>
    <property type="project" value="GO_Central"/>
</dbReference>
<reference evidence="8" key="2">
    <citation type="submission" date="2021-01" db="UniProtKB">
        <authorList>
            <consortium name="EnsemblMetazoa"/>
        </authorList>
    </citation>
    <scope>IDENTIFICATION</scope>
</reference>
<dbReference type="InParanoid" id="A0A7M7P126"/>
<feature type="region of interest" description="Disordered" evidence="5">
    <location>
        <begin position="475"/>
        <end position="530"/>
    </location>
</feature>
<dbReference type="OrthoDB" id="338531at2759"/>
<dbReference type="GO" id="GO:0003677">
    <property type="term" value="F:DNA binding"/>
    <property type="evidence" value="ECO:0000318"/>
    <property type="project" value="GO_Central"/>
</dbReference>
<feature type="compositionally biased region" description="Polar residues" evidence="5">
    <location>
        <begin position="1774"/>
        <end position="1813"/>
    </location>
</feature>
<keyword evidence="1" id="KW-0156">Chromatin regulator</keyword>
<dbReference type="SUPFAM" id="SSF46785">
    <property type="entry name" value="Winged helix' DNA-binding domain"/>
    <property type="match status" value="1"/>
</dbReference>
<evidence type="ECO:0008006" key="10">
    <source>
        <dbReference type="Google" id="ProtNLM"/>
    </source>
</evidence>
<evidence type="ECO:0000256" key="5">
    <source>
        <dbReference type="SAM" id="MobiDB-lite"/>
    </source>
</evidence>
<keyword evidence="2" id="KW-0805">Transcription regulation</keyword>
<feature type="compositionally biased region" description="Pro residues" evidence="5">
    <location>
        <begin position="1889"/>
        <end position="1898"/>
    </location>
</feature>
<feature type="domain" description="ARID" evidence="6">
    <location>
        <begin position="13"/>
        <end position="107"/>
    </location>
</feature>
<sequence length="2117" mass="229564">MAKFLDKDPFSYEREKREFLHALRQYHATKGVQPAMFRMPKVSGRDLDLYLLYSKVVALGGVVKVTNEHKWDIVSEVLGFPPGCSQIGYVIRQHYIRYLEAYEKVHFKGEDDDEARGKRPHTPISFAYRREISDKVRVSHGFAKEKCRTSEYDRILNSLQSGLPNEVDFAINICTLLSNEGKHVIHLEKAPMLIDLLLAHAGIFYEGPGSLRKLYEEDWMEKTKRKFVQFWYDTISDKEVREVIGPGSKKPEDKRQYKDVELFAVRKMGLSDVEGQRILQIAIIFRNLSFESHHISSMASHRTLYRFLLLLAHNSCTMLQQLGMDTLTNICNHIVLDSIDYVSTQLMLHTIHKGLLSNSDKFVAIRSMELIEKLMMVDNNLDLFQRCLEPTIYVKIVTLLTIHDIQLLLGALEVMLVMSEREEPFCTRLSSVHRSIDVLVCLITLDAQSLGADAFVGIKIVDHVPDGIHHPIVTMGRPGMTTPNNAPPQPPAKLHTPPAASQQPRTLLMPSNSSASPTPPPPAQGGQAREADMENLACQWLGAHYDTDPVASITNIDLFAEYLSVCGKIMGRNILNSNDFMRCVKIVFPAVEGKKADTEAGPQFLIAGIKRRRVPLPWKWQANQSAPSPGGNMAASAMIARMAQRHSPSPTVSPSPPPPKGGIFHQGVPQGVPQRQLVAPPSGPAPVQLPGQVHGQIPGHIHGPLIQPHAPPNGQGPTPGQILGQTGQLPSQIHIHTPGGRQVSQAGPVMAPRAVTPNTQALVMLPQVVQQPVPSIGQMPQQGSYPMGEKQLQRTEGLQQQQQAQGASLQQPVPHSSQGENVSVADIIAGNMRVQQQQLNFGLQQSNGKPVNGQMGQAQVLNGPQNFVGTPTTVRSNVPVAPSLVGTVAQVDSSMPKGIPQNASVPSTVHQLEQGDGISVPTGNGQHHVQSDTNSESSIELNSKSKSRSRSNSGKSGRKTLSRQSSKSPSRGVEKSPKPSAEDTSTEKCKPPLKVSLPDGEVRIEKIPNMHAVGVDEDDEDAEDRTDLAEGIVRQIAGSPVLNQSSCDVPMDETESMLSEADTIEDNGSQTPKINGETSTPDLPQPQRMQGLVTTMPESFAHSPAGVFSQPQQAQVTQQYQLANSNTQPGTAGMVTQSQPQQQYVIQQQIPAQAVVSRGMVNVQMHSNQPMLQTQAGNMVQTHPGNMVQTHPVSMPAGTVVGNSQGAVIQTQGGNFVQVQPQIQMQGHQTVIHNQTNFQGQQFQTQVPLQVTLLQQPSGQGQVQQQVQQQQLTVVTGVQHFQPGQTMIMTNSKQQGNFAQATILSQNPGQLVVQNVSGPPRTGPKPILPQPPPVSTMVQGPRPILPQPSHLQGTQNFQIARPIQQHQIAQVQGNPQNVQIARFPGMQRLQGPLSPTNRDSPLIKRLLQQGPALQAAAGQQQLQVIQPQQGQIVLNAIGQSQGAPMTVQTQGQPMPLSHHVQVVTQFPQGMTVQSAPTIANIPQIQLHHQPILPAPPGTTSPNMNMKDTKSKKNHKSKHKKKDKDKDKERDKNKNGSMKDDQSKFADSQVAANGEKETGKGSYSVNVISEDGDKKVVGVVCNGLPVPVGTRTDANECNNSVDSLNQDTPAKQGLANGYMNDKLHSGIKLAKDGIASKDIESLLKKTPQTIGDKVDSVVEQMKRDKSSSAENGILADKLGKPCLNHVMNGDIGSHTESPLHRDPYDSNNTVSDRLDKLFYGAVPNLSQSNIPNASTPNPKSLVAFCHEIRPSFPSTVPSVTVGAVANANNNNQQNSCQSVPLSTSRSGDTQTSAAASNRTQSSVNQTSISEATARTPSASSQVATSAPPASTTSAQSSLPLPAQQPPSPLTVQVPSPSTASPCFKRPIDDVLLSPDAKQSATSNPAASPTTPAPTPPSPSTPRSSKKRRHSSSSSTSSSSRKSSSTSGKSAPVVQKYVCEWKGCCRKLGSGKALHTHTCMDHILSINYRGICEWEGCDRIQRQRWSVVSHIMDKHCSEQAVQASMDKRAQRAAQPTPPPSQDSSPQPPPIVYNAHTAYHAIRRSLNTPSLNEFLGENEGPVTKSIRLTAALILKNIATHSAIGRSEIRKHELLLASLAISNTESSTTLAKCLNKLDLDS</sequence>
<organism evidence="8 9">
    <name type="scientific">Strongylocentrotus purpuratus</name>
    <name type="common">Purple sea urchin</name>
    <dbReference type="NCBI Taxonomy" id="7668"/>
    <lineage>
        <taxon>Eukaryota</taxon>
        <taxon>Metazoa</taxon>
        <taxon>Echinodermata</taxon>
        <taxon>Eleutherozoa</taxon>
        <taxon>Echinozoa</taxon>
        <taxon>Echinoidea</taxon>
        <taxon>Euechinoidea</taxon>
        <taxon>Echinacea</taxon>
        <taxon>Camarodonta</taxon>
        <taxon>Echinidea</taxon>
        <taxon>Strongylocentrotidae</taxon>
        <taxon>Strongylocentrotus</taxon>
    </lineage>
</organism>
<keyword evidence="3" id="KW-0804">Transcription</keyword>
<dbReference type="InterPro" id="IPR001606">
    <property type="entry name" value="ARID_dom"/>
</dbReference>
<keyword evidence="9" id="KW-1185">Reference proteome</keyword>
<dbReference type="CDD" id="cd16866">
    <property type="entry name" value="ARID_ARID2"/>
    <property type="match status" value="1"/>
</dbReference>
<dbReference type="SMART" id="SM01014">
    <property type="entry name" value="ARID"/>
    <property type="match status" value="1"/>
</dbReference>
<dbReference type="EnsemblMetazoa" id="XM_030988760">
    <property type="protein sequence ID" value="XP_030844620"/>
    <property type="gene ID" value="LOC589213"/>
</dbReference>
<evidence type="ECO:0000256" key="4">
    <source>
        <dbReference type="ARBA" id="ARBA00023242"/>
    </source>
</evidence>
<dbReference type="RefSeq" id="XP_030844620.1">
    <property type="nucleotide sequence ID" value="XM_030988760.1"/>
</dbReference>
<feature type="compositionally biased region" description="Polar residues" evidence="5">
    <location>
        <begin position="715"/>
        <end position="726"/>
    </location>
</feature>
<dbReference type="PROSITE" id="PS51011">
    <property type="entry name" value="ARID"/>
    <property type="match status" value="1"/>
</dbReference>
<dbReference type="Pfam" id="PF02257">
    <property type="entry name" value="RFX_DNA_binding"/>
    <property type="match status" value="1"/>
</dbReference>
<protein>
    <recommendedName>
        <fullName evidence="10">AT-rich interactive domain-containing protein 2</fullName>
    </recommendedName>
</protein>
<dbReference type="PANTHER" id="PTHR22970:SF14">
    <property type="entry name" value="AT-RICH INTERACTIVE DOMAIN-CONTAINING PROTEIN 2"/>
    <property type="match status" value="1"/>
</dbReference>
<dbReference type="GeneID" id="589213"/>
<dbReference type="Proteomes" id="UP000007110">
    <property type="component" value="Unassembled WGS sequence"/>
</dbReference>
<feature type="region of interest" description="Disordered" evidence="5">
    <location>
        <begin position="644"/>
        <end position="668"/>
    </location>
</feature>
<evidence type="ECO:0000259" key="7">
    <source>
        <dbReference type="PROSITE" id="PS51526"/>
    </source>
</evidence>
<feature type="region of interest" description="Disordered" evidence="5">
    <location>
        <begin position="894"/>
        <end position="996"/>
    </location>
</feature>
<dbReference type="InterPro" id="IPR016024">
    <property type="entry name" value="ARM-type_fold"/>
</dbReference>
<dbReference type="SUPFAM" id="SSF48371">
    <property type="entry name" value="ARM repeat"/>
    <property type="match status" value="1"/>
</dbReference>
<evidence type="ECO:0000313" key="8">
    <source>
        <dbReference type="EnsemblMetazoa" id="XP_030844620"/>
    </source>
</evidence>
<dbReference type="Gene3D" id="1.10.10.10">
    <property type="entry name" value="Winged helix-like DNA-binding domain superfamily/Winged helix DNA-binding domain"/>
    <property type="match status" value="1"/>
</dbReference>
<feature type="region of interest" description="Disordered" evidence="5">
    <location>
        <begin position="699"/>
        <end position="726"/>
    </location>
</feature>
<dbReference type="InterPro" id="IPR036390">
    <property type="entry name" value="WH_DNA-bd_sf"/>
</dbReference>
<dbReference type="Pfam" id="PF01388">
    <property type="entry name" value="ARID"/>
    <property type="match status" value="1"/>
</dbReference>
<proteinExistence type="predicted"/>
<evidence type="ECO:0000256" key="1">
    <source>
        <dbReference type="ARBA" id="ARBA00022853"/>
    </source>
</evidence>
<dbReference type="InterPro" id="IPR003150">
    <property type="entry name" value="DNA-bd_RFX"/>
</dbReference>
<feature type="compositionally biased region" description="Polar residues" evidence="5">
    <location>
        <begin position="1066"/>
        <end position="1082"/>
    </location>
</feature>
<evidence type="ECO:0000259" key="6">
    <source>
        <dbReference type="PROSITE" id="PS51011"/>
    </source>
</evidence>
<accession>A0A7M7P126</accession>
<feature type="compositionally biased region" description="Basic and acidic residues" evidence="5">
    <location>
        <begin position="1523"/>
        <end position="1543"/>
    </location>
</feature>
<dbReference type="FunCoup" id="A0A7M7P126">
    <property type="interactions" value="1919"/>
</dbReference>
<dbReference type="InterPro" id="IPR036431">
    <property type="entry name" value="ARID_dom_sf"/>
</dbReference>
<feature type="region of interest" description="Disordered" evidence="5">
    <location>
        <begin position="1999"/>
        <end position="2027"/>
    </location>
</feature>
<keyword evidence="4" id="KW-0539">Nucleus</keyword>
<dbReference type="OMA" id="NAHTAYH"/>
<dbReference type="InterPro" id="IPR036388">
    <property type="entry name" value="WH-like_DNA-bd_sf"/>
</dbReference>
<feature type="compositionally biased region" description="Pro residues" evidence="5">
    <location>
        <begin position="651"/>
        <end position="660"/>
    </location>
</feature>
<feature type="compositionally biased region" description="Pro residues" evidence="5">
    <location>
        <begin position="2013"/>
        <end position="2027"/>
    </location>
</feature>
<dbReference type="SMART" id="SM00501">
    <property type="entry name" value="BRIGHT"/>
    <property type="match status" value="1"/>
</dbReference>
<feature type="domain" description="RFX-type winged-helix" evidence="7">
    <location>
        <begin position="537"/>
        <end position="613"/>
    </location>
</feature>
<dbReference type="KEGG" id="spu:589213"/>
<feature type="compositionally biased region" description="Basic residues" evidence="5">
    <location>
        <begin position="1509"/>
        <end position="1522"/>
    </location>
</feature>
<evidence type="ECO:0000256" key="3">
    <source>
        <dbReference type="ARBA" id="ARBA00023163"/>
    </source>
</evidence>
<feature type="compositionally biased region" description="Polar residues" evidence="5">
    <location>
        <begin position="1849"/>
        <end position="1859"/>
    </location>
</feature>